<reference evidence="11 12" key="1">
    <citation type="journal article" date="2014" name="Genome Announc.">
        <title>Complete Genome Sequence of Spiroplasma apis B31T (ATCC 33834), a Bacterium Associated with May Disease of Honeybees (Apis mellifera).</title>
        <authorList>
            <person name="Ku C."/>
            <person name="Lo W.S."/>
            <person name="Chen L.L."/>
            <person name="Kuo C.H."/>
        </authorList>
    </citation>
    <scope>NUCLEOTIDE SEQUENCE [LARGE SCALE GENOMIC DNA]</scope>
    <source>
        <strain evidence="11">B31</strain>
    </source>
</reference>
<dbReference type="PANTHER" id="PTHR21139">
    <property type="entry name" value="TRIOSEPHOSPHATE ISOMERASE"/>
    <property type="match status" value="1"/>
</dbReference>
<dbReference type="InterPro" id="IPR013785">
    <property type="entry name" value="Aldolase_TIM"/>
</dbReference>
<dbReference type="InterPro" id="IPR022896">
    <property type="entry name" value="TrioseP_Isoase_bac/euk"/>
</dbReference>
<evidence type="ECO:0000256" key="7">
    <source>
        <dbReference type="ARBA" id="ARBA00023152"/>
    </source>
</evidence>
<feature type="binding site" evidence="9">
    <location>
        <position position="211"/>
    </location>
    <ligand>
        <name>substrate</name>
    </ligand>
</feature>
<dbReference type="OrthoDB" id="9809429at2"/>
<dbReference type="eggNOG" id="COG0149">
    <property type="taxonomic scope" value="Bacteria"/>
</dbReference>
<evidence type="ECO:0000256" key="5">
    <source>
        <dbReference type="ARBA" id="ARBA00022432"/>
    </source>
</evidence>
<evidence type="ECO:0000256" key="3">
    <source>
        <dbReference type="ARBA" id="ARBA00011940"/>
    </source>
</evidence>
<evidence type="ECO:0000256" key="9">
    <source>
        <dbReference type="HAMAP-Rule" id="MF_00147"/>
    </source>
</evidence>
<evidence type="ECO:0000256" key="2">
    <source>
        <dbReference type="ARBA" id="ARBA00007422"/>
    </source>
</evidence>
<keyword evidence="12" id="KW-1185">Reference proteome</keyword>
<comment type="similarity">
    <text evidence="2 9 10">Belongs to the triosephosphate isomerase family.</text>
</comment>
<comment type="subunit">
    <text evidence="9 10">Homodimer.</text>
</comment>
<dbReference type="GO" id="GO:0046166">
    <property type="term" value="P:glyceraldehyde-3-phosphate biosynthetic process"/>
    <property type="evidence" value="ECO:0007669"/>
    <property type="project" value="TreeGrafter"/>
</dbReference>
<keyword evidence="7 9" id="KW-0324">Glycolysis</keyword>
<keyword evidence="5 9" id="KW-0312">Gluconeogenesis</keyword>
<dbReference type="GO" id="GO:0005829">
    <property type="term" value="C:cytosol"/>
    <property type="evidence" value="ECO:0007669"/>
    <property type="project" value="TreeGrafter"/>
</dbReference>
<dbReference type="EC" id="5.3.1.1" evidence="3 9"/>
<evidence type="ECO:0000256" key="6">
    <source>
        <dbReference type="ARBA" id="ARBA00022490"/>
    </source>
</evidence>
<keyword evidence="8 9" id="KW-0413">Isomerase</keyword>
<evidence type="ECO:0000256" key="4">
    <source>
        <dbReference type="ARBA" id="ARBA00019397"/>
    </source>
</evidence>
<dbReference type="UniPathway" id="UPA00138"/>
<dbReference type="AlphaFoldDB" id="V5RIT8"/>
<dbReference type="UniPathway" id="UPA00109">
    <property type="reaction ID" value="UER00189"/>
</dbReference>
<comment type="pathway">
    <text evidence="9 10">Carbohydrate biosynthesis; gluconeogenesis.</text>
</comment>
<evidence type="ECO:0000256" key="1">
    <source>
        <dbReference type="ARBA" id="ARBA00004680"/>
    </source>
</evidence>
<comment type="function">
    <text evidence="9">Involved in the gluconeogenesis. Catalyzes stereospecifically the conversion of dihydroxyacetone phosphate (DHAP) to D-glyceraldehyde-3-phosphate (G3P).</text>
</comment>
<dbReference type="STRING" id="1276258.SAPIS_v1c01450"/>
<evidence type="ECO:0000256" key="10">
    <source>
        <dbReference type="RuleBase" id="RU363013"/>
    </source>
</evidence>
<feature type="active site" description="Proton acceptor" evidence="9">
    <location>
        <position position="165"/>
    </location>
</feature>
<sequence length="246" mass="27205">MRKQIIIGNWKMFKTNSEAVKFIQNIESKLTIKENLIAGIAAPAIMLADIKKSSKNLVIAAQNCYFEKEGAFTGEISIPMLKDINVDYVVIGHSERRDIFGETDELINSKVKALLDSNLTPILCCGESLETYESGKTIEWVKSQIEKNLKDVTAEQAKKVVIAYEPIWAIGTGKVATPEIAQNVCKEIRQIIKNIYNEEVANEVLIQYGGSVKPENIKEILAQEDIDGALVGGASLVEDSYLGLLK</sequence>
<feature type="active site" description="Electrophile" evidence="9">
    <location>
        <position position="93"/>
    </location>
</feature>
<comment type="pathway">
    <text evidence="1 9 10">Carbohydrate degradation; glycolysis; D-glyceraldehyde 3-phosphate from glycerone phosphate: step 1/1.</text>
</comment>
<dbReference type="GO" id="GO:0006096">
    <property type="term" value="P:glycolytic process"/>
    <property type="evidence" value="ECO:0007669"/>
    <property type="project" value="UniProtKB-UniRule"/>
</dbReference>
<dbReference type="HAMAP" id="MF_00147_B">
    <property type="entry name" value="TIM_B"/>
    <property type="match status" value="1"/>
</dbReference>
<dbReference type="EMBL" id="CP006682">
    <property type="protein sequence ID" value="AHB35991.1"/>
    <property type="molecule type" value="Genomic_DNA"/>
</dbReference>
<evidence type="ECO:0000256" key="8">
    <source>
        <dbReference type="ARBA" id="ARBA00023235"/>
    </source>
</evidence>
<gene>
    <name evidence="9 11" type="primary">tpiA</name>
    <name evidence="11" type="ORF">SAPIS_v1c01450</name>
</gene>
<dbReference type="GO" id="GO:0006094">
    <property type="term" value="P:gluconeogenesis"/>
    <property type="evidence" value="ECO:0007669"/>
    <property type="project" value="UniProtKB-UniRule"/>
</dbReference>
<dbReference type="InterPro" id="IPR035990">
    <property type="entry name" value="TIM_sf"/>
</dbReference>
<accession>V5RIT8</accession>
<protein>
    <recommendedName>
        <fullName evidence="4 9">Triosephosphate isomerase</fullName>
        <shortName evidence="9">TIM</shortName>
        <shortName evidence="9">TPI</shortName>
        <ecNumber evidence="3 9">5.3.1.1</ecNumber>
    </recommendedName>
    <alternativeName>
        <fullName evidence="9">Triose-phosphate isomerase</fullName>
    </alternativeName>
</protein>
<dbReference type="Proteomes" id="UP000018550">
    <property type="component" value="Chromosome"/>
</dbReference>
<proteinExistence type="inferred from homology"/>
<dbReference type="Gene3D" id="3.20.20.70">
    <property type="entry name" value="Aldolase class I"/>
    <property type="match status" value="1"/>
</dbReference>
<dbReference type="FunFam" id="3.20.20.70:FF:000016">
    <property type="entry name" value="Triosephosphate isomerase"/>
    <property type="match status" value="1"/>
</dbReference>
<dbReference type="InterPro" id="IPR020861">
    <property type="entry name" value="Triosephosphate_isomerase_AS"/>
</dbReference>
<dbReference type="KEGG" id="sapi:SAPIS_v1c01450"/>
<dbReference type="CDD" id="cd00311">
    <property type="entry name" value="TIM"/>
    <property type="match status" value="1"/>
</dbReference>
<dbReference type="NCBIfam" id="TIGR00419">
    <property type="entry name" value="tim"/>
    <property type="match status" value="1"/>
</dbReference>
<evidence type="ECO:0000313" key="11">
    <source>
        <dbReference type="EMBL" id="AHB35991.1"/>
    </source>
</evidence>
<dbReference type="PROSITE" id="PS00171">
    <property type="entry name" value="TIM_1"/>
    <property type="match status" value="1"/>
</dbReference>
<keyword evidence="6 9" id="KW-0963">Cytoplasm</keyword>
<dbReference type="PANTHER" id="PTHR21139:SF42">
    <property type="entry name" value="TRIOSEPHOSPHATE ISOMERASE"/>
    <property type="match status" value="1"/>
</dbReference>
<feature type="binding site" evidence="9">
    <location>
        <begin position="9"/>
        <end position="11"/>
    </location>
    <ligand>
        <name>substrate</name>
    </ligand>
</feature>
<evidence type="ECO:0000313" key="12">
    <source>
        <dbReference type="Proteomes" id="UP000018550"/>
    </source>
</evidence>
<organism evidence="11 12">
    <name type="scientific">Spiroplasma apis B31</name>
    <dbReference type="NCBI Taxonomy" id="1276258"/>
    <lineage>
        <taxon>Bacteria</taxon>
        <taxon>Bacillati</taxon>
        <taxon>Mycoplasmatota</taxon>
        <taxon>Mollicutes</taxon>
        <taxon>Entomoplasmatales</taxon>
        <taxon>Spiroplasmataceae</taxon>
        <taxon>Spiroplasma</taxon>
    </lineage>
</organism>
<dbReference type="GO" id="GO:0019563">
    <property type="term" value="P:glycerol catabolic process"/>
    <property type="evidence" value="ECO:0007669"/>
    <property type="project" value="TreeGrafter"/>
</dbReference>
<dbReference type="SUPFAM" id="SSF51351">
    <property type="entry name" value="Triosephosphate isomerase (TIM)"/>
    <property type="match status" value="1"/>
</dbReference>
<feature type="binding site" evidence="9">
    <location>
        <begin position="232"/>
        <end position="233"/>
    </location>
    <ligand>
        <name>substrate</name>
    </ligand>
</feature>
<dbReference type="Pfam" id="PF00121">
    <property type="entry name" value="TIM"/>
    <property type="match status" value="1"/>
</dbReference>
<comment type="catalytic activity">
    <reaction evidence="9 10">
        <text>D-glyceraldehyde 3-phosphate = dihydroxyacetone phosphate</text>
        <dbReference type="Rhea" id="RHEA:18585"/>
        <dbReference type="ChEBI" id="CHEBI:57642"/>
        <dbReference type="ChEBI" id="CHEBI:59776"/>
        <dbReference type="EC" id="5.3.1.1"/>
    </reaction>
</comment>
<comment type="subcellular location">
    <subcellularLocation>
        <location evidence="9 10">Cytoplasm</location>
    </subcellularLocation>
</comment>
<feature type="binding site" evidence="9">
    <location>
        <position position="171"/>
    </location>
    <ligand>
        <name>substrate</name>
    </ligand>
</feature>
<dbReference type="InterPro" id="IPR000652">
    <property type="entry name" value="Triosephosphate_isomerase"/>
</dbReference>
<dbReference type="RefSeq" id="WP_023788925.1">
    <property type="nucleotide sequence ID" value="NC_022998.1"/>
</dbReference>
<dbReference type="PATRIC" id="fig|1276258.3.peg.140"/>
<dbReference type="HOGENOM" id="CLU_024251_2_3_14"/>
<name>V5RIT8_SPIAP</name>
<dbReference type="PROSITE" id="PS51440">
    <property type="entry name" value="TIM_2"/>
    <property type="match status" value="1"/>
</dbReference>
<dbReference type="GO" id="GO:0004807">
    <property type="term" value="F:triose-phosphate isomerase activity"/>
    <property type="evidence" value="ECO:0007669"/>
    <property type="project" value="UniProtKB-UniRule"/>
</dbReference>